<feature type="region of interest" description="Disordered" evidence="1">
    <location>
        <begin position="170"/>
        <end position="594"/>
    </location>
</feature>
<dbReference type="OrthoDB" id="5418627at2759"/>
<evidence type="ECO:0000313" key="3">
    <source>
        <dbReference type="Proteomes" id="UP000001056"/>
    </source>
</evidence>
<feature type="compositionally biased region" description="Low complexity" evidence="1">
    <location>
        <begin position="574"/>
        <end position="585"/>
    </location>
</feature>
<evidence type="ECO:0000256" key="1">
    <source>
        <dbReference type="SAM" id="MobiDB-lite"/>
    </source>
</evidence>
<name>Q2H9A5_CHAGB</name>
<feature type="compositionally biased region" description="Pro residues" evidence="1">
    <location>
        <begin position="480"/>
        <end position="498"/>
    </location>
</feature>
<dbReference type="AlphaFoldDB" id="Q2H9A5"/>
<feature type="compositionally biased region" description="Polar residues" evidence="1">
    <location>
        <begin position="373"/>
        <end position="384"/>
    </location>
</feature>
<feature type="compositionally biased region" description="Polar residues" evidence="1">
    <location>
        <begin position="232"/>
        <end position="242"/>
    </location>
</feature>
<dbReference type="EMBL" id="CH408030">
    <property type="protein sequence ID" value="EAQ91264.1"/>
    <property type="molecule type" value="Genomic_DNA"/>
</dbReference>
<feature type="compositionally biased region" description="Basic and acidic residues" evidence="1">
    <location>
        <begin position="191"/>
        <end position="203"/>
    </location>
</feature>
<keyword evidence="3" id="KW-1185">Reference proteome</keyword>
<feature type="compositionally biased region" description="Acidic residues" evidence="1">
    <location>
        <begin position="450"/>
        <end position="464"/>
    </location>
</feature>
<evidence type="ECO:0000313" key="2">
    <source>
        <dbReference type="EMBL" id="EAQ91264.1"/>
    </source>
</evidence>
<organism evidence="2 3">
    <name type="scientific">Chaetomium globosum (strain ATCC 6205 / CBS 148.51 / DSM 1962 / NBRC 6347 / NRRL 1970)</name>
    <name type="common">Soil fungus</name>
    <dbReference type="NCBI Taxonomy" id="306901"/>
    <lineage>
        <taxon>Eukaryota</taxon>
        <taxon>Fungi</taxon>
        <taxon>Dikarya</taxon>
        <taxon>Ascomycota</taxon>
        <taxon>Pezizomycotina</taxon>
        <taxon>Sordariomycetes</taxon>
        <taxon>Sordariomycetidae</taxon>
        <taxon>Sordariales</taxon>
        <taxon>Chaetomiaceae</taxon>
        <taxon>Chaetomium</taxon>
    </lineage>
</organism>
<feature type="region of interest" description="Disordered" evidence="1">
    <location>
        <begin position="11"/>
        <end position="79"/>
    </location>
</feature>
<dbReference type="HOGENOM" id="CLU_016024_0_0_1"/>
<dbReference type="eggNOG" id="ENOG502R9MA">
    <property type="taxonomic scope" value="Eukaryota"/>
</dbReference>
<feature type="compositionally biased region" description="Basic and acidic residues" evidence="1">
    <location>
        <begin position="257"/>
        <end position="269"/>
    </location>
</feature>
<accession>Q2H9A5</accession>
<dbReference type="InParanoid" id="Q2H9A5"/>
<gene>
    <name evidence="2" type="ORF">CHGG_03199</name>
</gene>
<sequence>MFGCCIANREHPLPSGAGSGGPQQVYPRPESAEPPVAKAYSRNHPECNSGAGHALQPADHQSIESRASLTSAGLPQAPASFARNNTMDDAARLVGELQDKLTELDGKVAAYQRDMLTEFHKHMDECLKEYPDHISGEVSRAIAASISAGRYPALSCLSCEAPDSPAIDRTAWGGRKSPPPILRHTSGIPKESPRDPHAREKEFQGLFTPTYLPLLEDSRALQSPPMSPPPTSRGTALALSTDNVKKVAESKQAFLQNHEDRPGAIRRLTDQSTSSLESSSSDSKTRRSALRRSSSSVKGSPRRVRFEFEGEEVFPASSSPKTPSIAPVEESGVEPQPEAKAAVVTTENESTAYSGTSLLDAVGEQDSLPQPRKVSSTQALQALTRSPLEEGTTWREVNADVEEPVKMNGTTQSAKASNQPAKTDSPTIQANGTGYFARRPKPGLPLEESAVYDDDDESESDEEFLSIPIKRKSSSSTPSPSTPPPSTAAPRTRPPNAPAPESQTTASETNRNHSADDDGLNPLFDFDDEAGGPAASQSQKSQKYLPDPESSDDEDTTPPGRLRNEGLERPQQPTVASISTSVTATRIPPVSPSSVLFGHSVGSYMGRSVVMPPVKDPQLYDEIAGMDDVQLYVGSIKDISAAQAASMGTSYRASSLARGGVPRSFSERLALEDEMERRNAAKDKEEEGV</sequence>
<protein>
    <submittedName>
        <fullName evidence="2">Uncharacterized protein</fullName>
    </submittedName>
</protein>
<dbReference type="GeneID" id="4389069"/>
<dbReference type="RefSeq" id="XP_001229715.1">
    <property type="nucleotide sequence ID" value="XM_001229714.1"/>
</dbReference>
<proteinExistence type="predicted"/>
<dbReference type="Proteomes" id="UP000001056">
    <property type="component" value="Unassembled WGS sequence"/>
</dbReference>
<reference evidence="3" key="1">
    <citation type="journal article" date="2015" name="Genome Announc.">
        <title>Draft genome sequence of the cellulolytic fungus Chaetomium globosum.</title>
        <authorList>
            <person name="Cuomo C.A."/>
            <person name="Untereiner W.A."/>
            <person name="Ma L.-J."/>
            <person name="Grabherr M."/>
            <person name="Birren B.W."/>
        </authorList>
    </citation>
    <scope>NUCLEOTIDE SEQUENCE [LARGE SCALE GENOMIC DNA]</scope>
    <source>
        <strain evidence="3">ATCC 6205 / CBS 148.51 / DSM 1962 / NBRC 6347 / NRRL 1970</strain>
    </source>
</reference>
<feature type="compositionally biased region" description="Polar residues" evidence="1">
    <location>
        <begin position="345"/>
        <end position="357"/>
    </location>
</feature>
<dbReference type="VEuPathDB" id="FungiDB:CHGG_03199"/>
<feature type="compositionally biased region" description="Polar residues" evidence="1">
    <location>
        <begin position="64"/>
        <end position="73"/>
    </location>
</feature>
<dbReference type="STRING" id="306901.Q2H9A5"/>
<dbReference type="OMA" id="VHTFRHE"/>
<feature type="compositionally biased region" description="Polar residues" evidence="1">
    <location>
        <begin position="408"/>
        <end position="432"/>
    </location>
</feature>
<feature type="compositionally biased region" description="Low complexity" evidence="1">
    <location>
        <begin position="272"/>
        <end position="282"/>
    </location>
</feature>